<dbReference type="GO" id="GO:2000143">
    <property type="term" value="P:negative regulation of DNA-templated transcription initiation"/>
    <property type="evidence" value="ECO:0007669"/>
    <property type="project" value="TreeGrafter"/>
</dbReference>
<protein>
    <recommendedName>
        <fullName evidence="1 7">Transcriptional regulator MraZ</fullName>
    </recommendedName>
</protein>
<evidence type="ECO:0000256" key="5">
    <source>
        <dbReference type="ARBA" id="ARBA00023125"/>
    </source>
</evidence>
<organism evidence="9 10">
    <name type="scientific">Brachybacterium muris UCD-AY4</name>
    <dbReference type="NCBI Taxonomy" id="1249481"/>
    <lineage>
        <taxon>Bacteria</taxon>
        <taxon>Bacillati</taxon>
        <taxon>Actinomycetota</taxon>
        <taxon>Actinomycetes</taxon>
        <taxon>Micrococcales</taxon>
        <taxon>Dermabacteraceae</taxon>
        <taxon>Brachybacterium</taxon>
    </lineage>
</organism>
<dbReference type="PANTHER" id="PTHR34701:SF1">
    <property type="entry name" value="TRANSCRIPTIONAL REGULATOR MRAZ"/>
    <property type="match status" value="1"/>
</dbReference>
<dbReference type="PROSITE" id="PS51740">
    <property type="entry name" value="SPOVT_ABRB"/>
    <property type="match status" value="2"/>
</dbReference>
<keyword evidence="10" id="KW-1185">Reference proteome</keyword>
<comment type="subcellular location">
    <subcellularLocation>
        <location evidence="7">Cytoplasm</location>
        <location evidence="7">Nucleoid</location>
    </subcellularLocation>
</comment>
<keyword evidence="9" id="KW-0132">Cell division</keyword>
<dbReference type="AlphaFoldDB" id="A0A022KYF0"/>
<evidence type="ECO:0000256" key="1">
    <source>
        <dbReference type="ARBA" id="ARBA00013860"/>
    </source>
</evidence>
<dbReference type="GO" id="GO:0051301">
    <property type="term" value="P:cell division"/>
    <property type="evidence" value="ECO:0007669"/>
    <property type="project" value="UniProtKB-KW"/>
</dbReference>
<dbReference type="HAMAP" id="MF_01008">
    <property type="entry name" value="MraZ"/>
    <property type="match status" value="1"/>
</dbReference>
<dbReference type="InterPro" id="IPR035644">
    <property type="entry name" value="MraZ_C"/>
</dbReference>
<dbReference type="CDD" id="cd16321">
    <property type="entry name" value="MraZ_C"/>
    <property type="match status" value="1"/>
</dbReference>
<keyword evidence="9" id="KW-0131">Cell cycle</keyword>
<keyword evidence="3" id="KW-0677">Repeat</keyword>
<dbReference type="NCBIfam" id="TIGR00242">
    <property type="entry name" value="division/cell wall cluster transcriptional repressor MraZ"/>
    <property type="match status" value="1"/>
</dbReference>
<evidence type="ECO:0000256" key="7">
    <source>
        <dbReference type="HAMAP-Rule" id="MF_01008"/>
    </source>
</evidence>
<evidence type="ECO:0000259" key="8">
    <source>
        <dbReference type="PROSITE" id="PS51740"/>
    </source>
</evidence>
<comment type="subunit">
    <text evidence="7">Forms oligomers.</text>
</comment>
<dbReference type="InterPro" id="IPR038619">
    <property type="entry name" value="MraZ_sf"/>
</dbReference>
<gene>
    <name evidence="7" type="primary">mraZ</name>
    <name evidence="9" type="ORF">D641_0105190</name>
</gene>
<dbReference type="SUPFAM" id="SSF89447">
    <property type="entry name" value="AbrB/MazE/MraZ-like"/>
    <property type="match status" value="1"/>
</dbReference>
<keyword evidence="4 7" id="KW-0805">Transcription regulation</keyword>
<dbReference type="GO" id="GO:0005737">
    <property type="term" value="C:cytoplasm"/>
    <property type="evidence" value="ECO:0007669"/>
    <property type="project" value="UniProtKB-UniRule"/>
</dbReference>
<evidence type="ECO:0000256" key="3">
    <source>
        <dbReference type="ARBA" id="ARBA00022737"/>
    </source>
</evidence>
<dbReference type="InterPro" id="IPR037914">
    <property type="entry name" value="SpoVT-AbrB_sf"/>
</dbReference>
<dbReference type="Gene3D" id="3.40.1550.20">
    <property type="entry name" value="Transcriptional regulator MraZ domain"/>
    <property type="match status" value="1"/>
</dbReference>
<dbReference type="Proteomes" id="UP000019754">
    <property type="component" value="Unassembled WGS sequence"/>
</dbReference>
<reference evidence="9 10" key="1">
    <citation type="journal article" date="2013" name="Genome Announc.">
        <title>Draft genome sequence of an Actinobacterium, Brachybacterium muris strain UCD-AY4.</title>
        <authorList>
            <person name="Lo J.R."/>
            <person name="Lang J.M."/>
            <person name="Darling A.E."/>
            <person name="Eisen J.A."/>
            <person name="Coil D.A."/>
        </authorList>
    </citation>
    <scope>NUCLEOTIDE SEQUENCE [LARGE SCALE GENOMIC DNA]</scope>
    <source>
        <strain evidence="9 10">UCD-AY4</strain>
    </source>
</reference>
<dbReference type="CDD" id="cd16320">
    <property type="entry name" value="MraZ_N"/>
    <property type="match status" value="1"/>
</dbReference>
<comment type="similarity">
    <text evidence="7">Belongs to the MraZ family.</text>
</comment>
<dbReference type="InterPro" id="IPR035642">
    <property type="entry name" value="MraZ_N"/>
</dbReference>
<keyword evidence="5 7" id="KW-0238">DNA-binding</keyword>
<dbReference type="InterPro" id="IPR007159">
    <property type="entry name" value="SpoVT-AbrB_dom"/>
</dbReference>
<dbReference type="PANTHER" id="PTHR34701">
    <property type="entry name" value="TRANSCRIPTIONAL REGULATOR MRAZ"/>
    <property type="match status" value="1"/>
</dbReference>
<dbReference type="HOGENOM" id="CLU_107907_0_5_11"/>
<keyword evidence="2 7" id="KW-0963">Cytoplasm</keyword>
<dbReference type="STRING" id="1249481.D641_0105190"/>
<evidence type="ECO:0000313" key="10">
    <source>
        <dbReference type="Proteomes" id="UP000019754"/>
    </source>
</evidence>
<accession>A0A022KYF0</accession>
<dbReference type="GO" id="GO:0009295">
    <property type="term" value="C:nucleoid"/>
    <property type="evidence" value="ECO:0007669"/>
    <property type="project" value="UniProtKB-SubCell"/>
</dbReference>
<evidence type="ECO:0000256" key="6">
    <source>
        <dbReference type="ARBA" id="ARBA00023163"/>
    </source>
</evidence>
<evidence type="ECO:0000313" key="9">
    <source>
        <dbReference type="EMBL" id="EYT50177.1"/>
    </source>
</evidence>
<proteinExistence type="inferred from homology"/>
<keyword evidence="6 7" id="KW-0804">Transcription</keyword>
<sequence length="143" mass="16239">MFLGTFTPKLDEKGRLIFPAKFRDELATGLVMTRGQEHCIAVYPIAEFRQKLDEARRAPTTDQRTRDYLRVLLSGAEDVIPDKQGRITIPGHLRSYAGLDRECAVIGALDRLEIWSLPAWETYLEQKEEGFAQTAEEVVPGLF</sequence>
<dbReference type="RefSeq" id="WP_017822742.1">
    <property type="nucleotide sequence ID" value="NZ_AORC01000005.1"/>
</dbReference>
<evidence type="ECO:0000256" key="4">
    <source>
        <dbReference type="ARBA" id="ARBA00023015"/>
    </source>
</evidence>
<dbReference type="GO" id="GO:0003700">
    <property type="term" value="F:DNA-binding transcription factor activity"/>
    <property type="evidence" value="ECO:0007669"/>
    <property type="project" value="UniProtKB-UniRule"/>
</dbReference>
<dbReference type="EMBL" id="AORC01000005">
    <property type="protein sequence ID" value="EYT50177.1"/>
    <property type="molecule type" value="Genomic_DNA"/>
</dbReference>
<feature type="domain" description="SpoVT-AbrB" evidence="8">
    <location>
        <begin position="76"/>
        <end position="119"/>
    </location>
</feature>
<dbReference type="Pfam" id="PF02381">
    <property type="entry name" value="MraZ"/>
    <property type="match status" value="2"/>
</dbReference>
<dbReference type="InterPro" id="IPR003444">
    <property type="entry name" value="MraZ"/>
</dbReference>
<dbReference type="InterPro" id="IPR020603">
    <property type="entry name" value="MraZ_dom"/>
</dbReference>
<evidence type="ECO:0000256" key="2">
    <source>
        <dbReference type="ARBA" id="ARBA00022490"/>
    </source>
</evidence>
<comment type="caution">
    <text evidence="9">The sequence shown here is derived from an EMBL/GenBank/DDBJ whole genome shotgun (WGS) entry which is preliminary data.</text>
</comment>
<dbReference type="OrthoDB" id="9807753at2"/>
<dbReference type="GO" id="GO:0000976">
    <property type="term" value="F:transcription cis-regulatory region binding"/>
    <property type="evidence" value="ECO:0007669"/>
    <property type="project" value="TreeGrafter"/>
</dbReference>
<name>A0A022KYF0_9MICO</name>
<feature type="domain" description="SpoVT-AbrB" evidence="8">
    <location>
        <begin position="5"/>
        <end position="47"/>
    </location>
</feature>